<gene>
    <name evidence="1" type="ORF">JSE7799_03379</name>
</gene>
<protein>
    <recommendedName>
        <fullName evidence="3">Flagellar protein</fullName>
    </recommendedName>
</protein>
<evidence type="ECO:0000313" key="1">
    <source>
        <dbReference type="EMBL" id="CUH40644.1"/>
    </source>
</evidence>
<dbReference type="RefSeq" id="WP_055664652.1">
    <property type="nucleotide sequence ID" value="NZ_CYPR01000228.1"/>
</dbReference>
<dbReference type="Proteomes" id="UP000049455">
    <property type="component" value="Unassembled WGS sequence"/>
</dbReference>
<reference evidence="1 2" key="1">
    <citation type="submission" date="2015-09" db="EMBL/GenBank/DDBJ databases">
        <authorList>
            <person name="Jackson K.R."/>
            <person name="Lunt B.L."/>
            <person name="Fisher J.N.B."/>
            <person name="Gardner A.V."/>
            <person name="Bailey M.E."/>
            <person name="Deus L.M."/>
            <person name="Earl A.S."/>
            <person name="Gibby P.D."/>
            <person name="Hartmann K.A."/>
            <person name="Liu J.E."/>
            <person name="Manci A.M."/>
            <person name="Nielsen D.A."/>
            <person name="Solomon M.B."/>
            <person name="Breakwell D.P."/>
            <person name="Burnett S.H."/>
            <person name="Grose J.H."/>
        </authorList>
    </citation>
    <scope>NUCLEOTIDE SEQUENCE [LARGE SCALE GENOMIC DNA]</scope>
    <source>
        <strain evidence="1 2">CECT 7799</strain>
    </source>
</reference>
<organism evidence="1 2">
    <name type="scientific">Jannaschia seosinensis</name>
    <dbReference type="NCBI Taxonomy" id="313367"/>
    <lineage>
        <taxon>Bacteria</taxon>
        <taxon>Pseudomonadati</taxon>
        <taxon>Pseudomonadota</taxon>
        <taxon>Alphaproteobacteria</taxon>
        <taxon>Rhodobacterales</taxon>
        <taxon>Roseobacteraceae</taxon>
        <taxon>Jannaschia</taxon>
    </lineage>
</organism>
<dbReference type="OrthoDB" id="7824597at2"/>
<name>A0A0M7BFL8_9RHOB</name>
<keyword evidence="2" id="KW-1185">Reference proteome</keyword>
<sequence>MTYQPFVPTGGLTGWRFLQRTIESQRAAHADSAQIQRNLEYFRENIGKIETAEQLVGDFRLLSVTLDAFGLSADVGSKFFIRKVLEEGTVEDDALANRLSDKRYRDLSRAFGFGDFDTPSTKLEGFADKIAARYTDRRFEADIGQTSETMRLALNAERDLPALGAEDSSNRTKWFSLMGTAPLRKVMETALGLPKAFGTLPIDRQIETFMERSERILGTSDLSEIAAPENLSRLIDRFTVLDEAGSGSTVTSPALVLLRGF</sequence>
<dbReference type="Gene3D" id="1.10.3700.10">
    <property type="entry name" value="AGR C 984p-like"/>
    <property type="match status" value="1"/>
</dbReference>
<dbReference type="STRING" id="313367.JSE7799_03379"/>
<evidence type="ECO:0000313" key="2">
    <source>
        <dbReference type="Proteomes" id="UP000049455"/>
    </source>
</evidence>
<accession>A0A0M7BFL8</accession>
<dbReference type="InterPro" id="IPR023157">
    <property type="entry name" value="AGR-C-984p-like_sf"/>
</dbReference>
<dbReference type="SUPFAM" id="SSF158837">
    <property type="entry name" value="AGR C 984p-like"/>
    <property type="match status" value="1"/>
</dbReference>
<dbReference type="EMBL" id="CYPR01000228">
    <property type="protein sequence ID" value="CUH40644.1"/>
    <property type="molecule type" value="Genomic_DNA"/>
</dbReference>
<dbReference type="AlphaFoldDB" id="A0A0M7BFL8"/>
<dbReference type="InterPro" id="IPR010626">
    <property type="entry name" value="DUF1217"/>
</dbReference>
<dbReference type="Pfam" id="PF06748">
    <property type="entry name" value="DUF1217"/>
    <property type="match status" value="1"/>
</dbReference>
<proteinExistence type="predicted"/>
<evidence type="ECO:0008006" key="3">
    <source>
        <dbReference type="Google" id="ProtNLM"/>
    </source>
</evidence>